<organism evidence="1 2">
    <name type="scientific">Pseudolactococcus insecticola</name>
    <dbReference type="NCBI Taxonomy" id="2709158"/>
    <lineage>
        <taxon>Bacteria</taxon>
        <taxon>Bacillati</taxon>
        <taxon>Bacillota</taxon>
        <taxon>Bacilli</taxon>
        <taxon>Lactobacillales</taxon>
        <taxon>Streptococcaceae</taxon>
        <taxon>Pseudolactococcus</taxon>
    </lineage>
</organism>
<evidence type="ECO:0000313" key="1">
    <source>
        <dbReference type="EMBL" id="GFH40734.1"/>
    </source>
</evidence>
<dbReference type="RefSeq" id="WP_172356535.1">
    <property type="nucleotide sequence ID" value="NZ_BLLH01000005.1"/>
</dbReference>
<dbReference type="AlphaFoldDB" id="A0A6A0B8V1"/>
<accession>A0A6A0B8V1</accession>
<dbReference type="Proteomes" id="UP000475928">
    <property type="component" value="Unassembled WGS sequence"/>
</dbReference>
<evidence type="ECO:0000313" key="2">
    <source>
        <dbReference type="Proteomes" id="UP000475928"/>
    </source>
</evidence>
<sequence>MAQTTTYITLADLTFNQNADELTAILQYKRLKTAGAKVKLVTKNFNNSLTAILKHYDLTDADVLNMYRYYTDTDLVPDQHQNLENSPFVDRSRYQINGAKDGLQYMLEHGRAVAKITPIPFDKDMTINEIQWKLRTNSMAVSDIYDYRGYKASTAYFNLPSHSPGRQLNHLTHYDRNAVPRIEVFIMNAHDDHGTRLDDQFLPTSYVIRTMDGKTLHFDNEFQMFRQFMSDLVRNGDEIYNHTIELNSAINHTMDDHLPSEKILRHLVVNTVVQTAPQDLTQAPYGAALLDDTANFDDFIVSSKSQFDFYKAAFSADRHVVYEPDLADVSVKLETTHNDSFYTLIDQVLDLPRVEALSKLVIDVKKDYPDLKCFILSPIVTPEAKDFIDTFNKENGRALGFDAQEPIFLTMSPFADVNGVSAETFVLTHASALVTFDPLNAFTPWLQVANAHQLPILIMDQSQVLLERSDLLQGNKLQLDLSSAN</sequence>
<protein>
    <submittedName>
        <fullName evidence="1">Uncharacterized protein</fullName>
    </submittedName>
</protein>
<keyword evidence="2" id="KW-1185">Reference proteome</keyword>
<reference evidence="1 2" key="1">
    <citation type="submission" date="2020-02" db="EMBL/GenBank/DDBJ databases">
        <title>Draft genome sequence of Lactococcus sp. Hs20B0-1.</title>
        <authorList>
            <person name="Noda S."/>
            <person name="Yuki M."/>
            <person name="Ohkuma M."/>
        </authorList>
    </citation>
    <scope>NUCLEOTIDE SEQUENCE [LARGE SCALE GENOMIC DNA]</scope>
    <source>
        <strain evidence="1 2">Hs20B0-1</strain>
    </source>
</reference>
<comment type="caution">
    <text evidence="1">The sequence shown here is derived from an EMBL/GenBank/DDBJ whole genome shotgun (WGS) entry which is preliminary data.</text>
</comment>
<name>A0A6A0B8V1_9LACT</name>
<dbReference type="EMBL" id="BLLH01000005">
    <property type="protein sequence ID" value="GFH40734.1"/>
    <property type="molecule type" value="Genomic_DNA"/>
</dbReference>
<gene>
    <name evidence="1" type="ORF">Hs20B_11320</name>
</gene>
<proteinExistence type="predicted"/>